<dbReference type="Pfam" id="PF14392">
    <property type="entry name" value="zf-CCHC_4"/>
    <property type="match status" value="1"/>
</dbReference>
<sequence length="612" mass="69620">MLVIHSYTIKVVSSRVTCEVFIYSERQYFGLVVALLDSWIVVIVGCNQVGNVMNLELSIKGKEEKLWSVHDNLTKEAGKKLDLYELLGLGDIAKLKFNRVVFWVQVFNAPLICMTKEMGEFLGSLIRDLVDIDIGVTGECFGKFMRLKVAIDVTKPLKRFLRLELQKGEESMLLLRYEKLPKFCFHYGVISHSYLECSIRKEDVRNDANTDLNFGPWFRASNPPGQNKGYVFQRYKSTGSSSRGGFVANHVQNGLQQMRSNNIVNEEGVLYELKDGRSTLLEERISVNGNITRWWKRSPLCWVCMKMGWHLQKYRTGEKVVRESRKNVGAVDINEGGSYLVHGSDSEIIKKNGKWKRWEREGGKREADTVGALQMEKKRLSSSDTGGCEQDVKRAKSSVAFDQELIEISKWNWNNKKELHEAVAEKRKILSQLLGAGVGVDVNWDQQREESSLHALWSCSSLKRIRSDSGISVDGRVLDQISFLDFCFLYLRSAVSSKGEMALKQPNTGLFVGLNKGHVVTKKELAPCPSNHKGKTSKRIHFVRNVIKEVASFAPYERRMTELLKVGKDKRALKVAKRKLGTHKRAKKKRDEMSNVLRKIRATEGGENKKAT</sequence>
<evidence type="ECO:0000256" key="4">
    <source>
        <dbReference type="RuleBase" id="RU000665"/>
    </source>
</evidence>
<dbReference type="OrthoDB" id="25649at2759"/>
<keyword evidence="2 4" id="KW-0689">Ribosomal protein</keyword>
<dbReference type="InterPro" id="IPR000509">
    <property type="entry name" value="Ribosomal_eL36"/>
</dbReference>
<dbReference type="FunFam" id="1.10.10.1760:FF:000001">
    <property type="entry name" value="60S ribosomal protein L36"/>
    <property type="match status" value="1"/>
</dbReference>
<dbReference type="PANTHER" id="PTHR10114">
    <property type="entry name" value="60S RIBOSOMAL PROTEIN L36"/>
    <property type="match status" value="1"/>
</dbReference>
<comment type="caution">
    <text evidence="7">The sequence shown here is derived from an EMBL/GenBank/DDBJ whole genome shotgun (WGS) entry which is preliminary data.</text>
</comment>
<dbReference type="GO" id="GO:1990904">
    <property type="term" value="C:ribonucleoprotein complex"/>
    <property type="evidence" value="ECO:0007669"/>
    <property type="project" value="UniProtKB-KW"/>
</dbReference>
<keyword evidence="3 4" id="KW-0687">Ribonucleoprotein</keyword>
<evidence type="ECO:0000259" key="6">
    <source>
        <dbReference type="Pfam" id="PF14392"/>
    </source>
</evidence>
<dbReference type="InterPro" id="IPR038097">
    <property type="entry name" value="Ribosomal_eL36_sf"/>
</dbReference>
<evidence type="ECO:0000256" key="1">
    <source>
        <dbReference type="ARBA" id="ARBA00006509"/>
    </source>
</evidence>
<dbReference type="GO" id="GO:0005840">
    <property type="term" value="C:ribosome"/>
    <property type="evidence" value="ECO:0007669"/>
    <property type="project" value="UniProtKB-KW"/>
</dbReference>
<feature type="domain" description="Zinc knuckle CX2CX4HX4C" evidence="6">
    <location>
        <begin position="151"/>
        <end position="198"/>
    </location>
</feature>
<evidence type="ECO:0000313" key="8">
    <source>
        <dbReference type="Proteomes" id="UP000323000"/>
    </source>
</evidence>
<evidence type="ECO:0000313" key="7">
    <source>
        <dbReference type="EMBL" id="TXG69420.1"/>
    </source>
</evidence>
<evidence type="ECO:0000256" key="5">
    <source>
        <dbReference type="SAM" id="MobiDB-lite"/>
    </source>
</evidence>
<evidence type="ECO:0000256" key="2">
    <source>
        <dbReference type="ARBA" id="ARBA00022980"/>
    </source>
</evidence>
<dbReference type="Pfam" id="PF01158">
    <property type="entry name" value="Ribosomal_L36e"/>
    <property type="match status" value="1"/>
</dbReference>
<dbReference type="GO" id="GO:0006412">
    <property type="term" value="P:translation"/>
    <property type="evidence" value="ECO:0007669"/>
    <property type="project" value="InterPro"/>
</dbReference>
<feature type="compositionally biased region" description="Basic residues" evidence="5">
    <location>
        <begin position="579"/>
        <end position="588"/>
    </location>
</feature>
<dbReference type="GO" id="GO:0003735">
    <property type="term" value="F:structural constituent of ribosome"/>
    <property type="evidence" value="ECO:0007669"/>
    <property type="project" value="InterPro"/>
</dbReference>
<protein>
    <recommendedName>
        <fullName evidence="4">60S ribosomal protein L36</fullName>
    </recommendedName>
</protein>
<name>A0A5C7IJM1_9ROSI</name>
<dbReference type="AlphaFoldDB" id="A0A5C7IJM1"/>
<proteinExistence type="inferred from homology"/>
<evidence type="ECO:0000256" key="3">
    <source>
        <dbReference type="ARBA" id="ARBA00023274"/>
    </source>
</evidence>
<accession>A0A5C7IJM1</accession>
<gene>
    <name evidence="7" type="ORF">EZV62_004355</name>
</gene>
<dbReference type="Gene3D" id="1.10.10.1760">
    <property type="entry name" value="60S ribosomal protein L36"/>
    <property type="match status" value="1"/>
</dbReference>
<keyword evidence="8" id="KW-1185">Reference proteome</keyword>
<dbReference type="Proteomes" id="UP000323000">
    <property type="component" value="Chromosome 2"/>
</dbReference>
<feature type="region of interest" description="Disordered" evidence="5">
    <location>
        <begin position="579"/>
        <end position="612"/>
    </location>
</feature>
<dbReference type="EMBL" id="VAHF01000002">
    <property type="protein sequence ID" value="TXG69420.1"/>
    <property type="molecule type" value="Genomic_DNA"/>
</dbReference>
<comment type="similarity">
    <text evidence="1 4">Belongs to the eukaryotic ribosomal protein eL36 family.</text>
</comment>
<reference evidence="8" key="1">
    <citation type="journal article" date="2019" name="Gigascience">
        <title>De novo genome assembly of the endangered Acer yangbiense, a plant species with extremely small populations endemic to Yunnan Province, China.</title>
        <authorList>
            <person name="Yang J."/>
            <person name="Wariss H.M."/>
            <person name="Tao L."/>
            <person name="Zhang R."/>
            <person name="Yun Q."/>
            <person name="Hollingsworth P."/>
            <person name="Dao Z."/>
            <person name="Luo G."/>
            <person name="Guo H."/>
            <person name="Ma Y."/>
            <person name="Sun W."/>
        </authorList>
    </citation>
    <scope>NUCLEOTIDE SEQUENCE [LARGE SCALE GENOMIC DNA]</scope>
    <source>
        <strain evidence="8">cv. Malutang</strain>
    </source>
</reference>
<dbReference type="PROSITE" id="PS01190">
    <property type="entry name" value="RIBOSOMAL_L36E"/>
    <property type="match status" value="1"/>
</dbReference>
<organism evidence="7 8">
    <name type="scientific">Acer yangbiense</name>
    <dbReference type="NCBI Taxonomy" id="1000413"/>
    <lineage>
        <taxon>Eukaryota</taxon>
        <taxon>Viridiplantae</taxon>
        <taxon>Streptophyta</taxon>
        <taxon>Embryophyta</taxon>
        <taxon>Tracheophyta</taxon>
        <taxon>Spermatophyta</taxon>
        <taxon>Magnoliopsida</taxon>
        <taxon>eudicotyledons</taxon>
        <taxon>Gunneridae</taxon>
        <taxon>Pentapetalae</taxon>
        <taxon>rosids</taxon>
        <taxon>malvids</taxon>
        <taxon>Sapindales</taxon>
        <taxon>Sapindaceae</taxon>
        <taxon>Hippocastanoideae</taxon>
        <taxon>Acereae</taxon>
        <taxon>Acer</taxon>
    </lineage>
</organism>
<feature type="compositionally biased region" description="Basic and acidic residues" evidence="5">
    <location>
        <begin position="601"/>
        <end position="612"/>
    </location>
</feature>
<dbReference type="InterPro" id="IPR025836">
    <property type="entry name" value="Zn_knuckle_CX2CX4HX4C"/>
</dbReference>